<sequence length="334" mass="38583">MPQSLNAFNFSHQYVADLAWIIYSAPLLKEQSLSSELTPSELSAPSFTPQTSTTTPTADWLEQLAKLNHSPSPLIHHIESRQSTRVGFYYEALISYLLSTFPGVIRLAEHLQLQKNGRTLGEIDFLYRDEKTNKVIHLETAVKFYLGSKPWLDASHPFKHWLGPMIKDRLDLKTQHLINHQSQMCLSESFTELSKQLNLPQPTHREVLMQGYLFTHPSEPVSLPYNVENENTTQRPLWFARHEIDAFLSNDDKFIILKKPFWLSPFHSKEHNQLLDRDSLKEQLDSLIEQWNRPILISILSTNELSKTNHALFQENNRCFIVPDNWAGISAPNT</sequence>
<evidence type="ECO:0000313" key="1">
    <source>
        <dbReference type="EMBL" id="MFC3149909.1"/>
    </source>
</evidence>
<organism evidence="1 2">
    <name type="scientific">Litoribrevibacter euphylliae</name>
    <dbReference type="NCBI Taxonomy" id="1834034"/>
    <lineage>
        <taxon>Bacteria</taxon>
        <taxon>Pseudomonadati</taxon>
        <taxon>Pseudomonadota</taxon>
        <taxon>Gammaproteobacteria</taxon>
        <taxon>Oceanospirillales</taxon>
        <taxon>Oceanospirillaceae</taxon>
        <taxon>Litoribrevibacter</taxon>
    </lineage>
</organism>
<accession>A0ABV7H7R4</accession>
<evidence type="ECO:0000313" key="2">
    <source>
        <dbReference type="Proteomes" id="UP001595476"/>
    </source>
</evidence>
<comment type="caution">
    <text evidence="1">The sequence shown here is derived from an EMBL/GenBank/DDBJ whole genome shotgun (WGS) entry which is preliminary data.</text>
</comment>
<protein>
    <submittedName>
        <fullName evidence="1">DUF1853 family protein</fullName>
    </submittedName>
</protein>
<proteinExistence type="predicted"/>
<dbReference type="Proteomes" id="UP001595476">
    <property type="component" value="Unassembled WGS sequence"/>
</dbReference>
<dbReference type="RefSeq" id="WP_386715736.1">
    <property type="nucleotide sequence ID" value="NZ_JBHRSZ010000002.1"/>
</dbReference>
<dbReference type="EMBL" id="JBHRSZ010000002">
    <property type="protein sequence ID" value="MFC3149909.1"/>
    <property type="molecule type" value="Genomic_DNA"/>
</dbReference>
<keyword evidence="2" id="KW-1185">Reference proteome</keyword>
<gene>
    <name evidence="1" type="ORF">ACFOEK_02580</name>
</gene>
<reference evidence="2" key="1">
    <citation type="journal article" date="2019" name="Int. J. Syst. Evol. Microbiol.">
        <title>The Global Catalogue of Microorganisms (GCM) 10K type strain sequencing project: providing services to taxonomists for standard genome sequencing and annotation.</title>
        <authorList>
            <consortium name="The Broad Institute Genomics Platform"/>
            <consortium name="The Broad Institute Genome Sequencing Center for Infectious Disease"/>
            <person name="Wu L."/>
            <person name="Ma J."/>
        </authorList>
    </citation>
    <scope>NUCLEOTIDE SEQUENCE [LARGE SCALE GENOMIC DNA]</scope>
    <source>
        <strain evidence="2">KCTC 52438</strain>
    </source>
</reference>
<dbReference type="InterPro" id="IPR015003">
    <property type="entry name" value="DUF1853"/>
</dbReference>
<dbReference type="Pfam" id="PF08907">
    <property type="entry name" value="DUF1853"/>
    <property type="match status" value="1"/>
</dbReference>
<name>A0ABV7H7R4_9GAMM</name>